<dbReference type="EMBL" id="AJWY01008460">
    <property type="protein sequence ID" value="EKC61152.1"/>
    <property type="molecule type" value="Genomic_DNA"/>
</dbReference>
<dbReference type="InterPro" id="IPR014743">
    <property type="entry name" value="Cl-channel_core"/>
</dbReference>
<proteinExistence type="predicted"/>
<evidence type="ECO:0000256" key="2">
    <source>
        <dbReference type="ARBA" id="ARBA00022692"/>
    </source>
</evidence>
<organism evidence="6">
    <name type="scientific">human gut metagenome</name>
    <dbReference type="NCBI Taxonomy" id="408170"/>
    <lineage>
        <taxon>unclassified sequences</taxon>
        <taxon>metagenomes</taxon>
        <taxon>organismal metagenomes</taxon>
    </lineage>
</organism>
<keyword evidence="4 5" id="KW-0472">Membrane</keyword>
<evidence type="ECO:0000256" key="5">
    <source>
        <dbReference type="SAM" id="Phobius"/>
    </source>
</evidence>
<dbReference type="SUPFAM" id="SSF81340">
    <property type="entry name" value="Clc chloride channel"/>
    <property type="match status" value="1"/>
</dbReference>
<feature type="transmembrane region" description="Helical" evidence="5">
    <location>
        <begin position="190"/>
        <end position="208"/>
    </location>
</feature>
<keyword evidence="3 5" id="KW-1133">Transmembrane helix</keyword>
<feature type="non-terminal residue" evidence="6">
    <location>
        <position position="1"/>
    </location>
</feature>
<feature type="transmembrane region" description="Helical" evidence="5">
    <location>
        <begin position="81"/>
        <end position="106"/>
    </location>
</feature>
<dbReference type="GO" id="GO:0016020">
    <property type="term" value="C:membrane"/>
    <property type="evidence" value="ECO:0007669"/>
    <property type="project" value="UniProtKB-SubCell"/>
</dbReference>
<dbReference type="AlphaFoldDB" id="K1SKN7"/>
<keyword evidence="2 5" id="KW-0812">Transmembrane</keyword>
<gene>
    <name evidence="6" type="ORF">LEA_12495</name>
</gene>
<dbReference type="InterPro" id="IPR001807">
    <property type="entry name" value="ClC"/>
</dbReference>
<feature type="non-terminal residue" evidence="6">
    <location>
        <position position="219"/>
    </location>
</feature>
<evidence type="ECO:0000256" key="1">
    <source>
        <dbReference type="ARBA" id="ARBA00004141"/>
    </source>
</evidence>
<evidence type="ECO:0000313" key="6">
    <source>
        <dbReference type="EMBL" id="EKC61152.1"/>
    </source>
</evidence>
<dbReference type="GO" id="GO:0015108">
    <property type="term" value="F:chloride transmembrane transporter activity"/>
    <property type="evidence" value="ECO:0007669"/>
    <property type="project" value="InterPro"/>
</dbReference>
<evidence type="ECO:0000256" key="3">
    <source>
        <dbReference type="ARBA" id="ARBA00022989"/>
    </source>
</evidence>
<feature type="transmembrane region" description="Helical" evidence="5">
    <location>
        <begin position="154"/>
        <end position="178"/>
    </location>
</feature>
<evidence type="ECO:0000256" key="4">
    <source>
        <dbReference type="ARBA" id="ARBA00023136"/>
    </source>
</evidence>
<sequence length="219" mass="23281">LIAAIYRLTKMENKNTNAIIDAIHFGDKVPLLLVPAIYLSTVITHLFGGSAGREGAALQIGGSLGCYIGQLFHLDEKDMRIATLCGMSAVFSALFGTPLTATIFALEVISVGVFYYSALVPCIVASLAALAISNAFGIAPTHFTFALTAAPRLLLLRVAALAAVCSLMSILFCVTMHGTERLFAGRIQNPWLRIAAGGAIVVVLTLLVDTGDYERRRHG</sequence>
<dbReference type="InterPro" id="IPR050368">
    <property type="entry name" value="ClC-type_chloride_channel"/>
</dbReference>
<comment type="subcellular location">
    <subcellularLocation>
        <location evidence="1">Membrane</location>
        <topology evidence="1">Multi-pass membrane protein</topology>
    </subcellularLocation>
</comment>
<comment type="caution">
    <text evidence="6">The sequence shown here is derived from an EMBL/GenBank/DDBJ whole genome shotgun (WGS) entry which is preliminary data.</text>
</comment>
<accession>K1SKN7</accession>
<feature type="transmembrane region" description="Helical" evidence="5">
    <location>
        <begin position="112"/>
        <end position="133"/>
    </location>
</feature>
<reference evidence="6" key="1">
    <citation type="journal article" date="2013" name="Environ. Microbiol.">
        <title>Microbiota from the distal guts of lean and obese adolescents exhibit partial functional redundancy besides clear differences in community structure.</title>
        <authorList>
            <person name="Ferrer M."/>
            <person name="Ruiz A."/>
            <person name="Lanza F."/>
            <person name="Haange S.B."/>
            <person name="Oberbach A."/>
            <person name="Till H."/>
            <person name="Bargiela R."/>
            <person name="Campoy C."/>
            <person name="Segura M.T."/>
            <person name="Richter M."/>
            <person name="von Bergen M."/>
            <person name="Seifert J."/>
            <person name="Suarez A."/>
        </authorList>
    </citation>
    <scope>NUCLEOTIDE SEQUENCE</scope>
</reference>
<name>K1SKN7_9ZZZZ</name>
<dbReference type="Pfam" id="PF00654">
    <property type="entry name" value="Voltage_CLC"/>
    <property type="match status" value="1"/>
</dbReference>
<dbReference type="PANTHER" id="PTHR43427:SF12">
    <property type="entry name" value="CHLORIDE TRANSPORTER"/>
    <property type="match status" value="1"/>
</dbReference>
<dbReference type="Gene3D" id="1.10.3080.10">
    <property type="entry name" value="Clc chloride channel"/>
    <property type="match status" value="1"/>
</dbReference>
<dbReference type="PANTHER" id="PTHR43427">
    <property type="entry name" value="CHLORIDE CHANNEL PROTEIN CLC-E"/>
    <property type="match status" value="1"/>
</dbReference>
<protein>
    <submittedName>
        <fullName evidence="6">Voltage-gated chloride channel family protein</fullName>
    </submittedName>
</protein>